<dbReference type="InterPro" id="IPR011146">
    <property type="entry name" value="HIT-like"/>
</dbReference>
<accession>A0A285G5D9</accession>
<feature type="short sequence motif" description="Histidine triad motif" evidence="2 3">
    <location>
        <begin position="98"/>
        <end position="102"/>
    </location>
</feature>
<feature type="active site" description="Tele-AMP-histidine intermediate" evidence="1">
    <location>
        <position position="100"/>
    </location>
</feature>
<name>A0A285G5D9_9FIRM</name>
<organism evidence="5 6">
    <name type="scientific">Orenia metallireducens</name>
    <dbReference type="NCBI Taxonomy" id="1413210"/>
    <lineage>
        <taxon>Bacteria</taxon>
        <taxon>Bacillati</taxon>
        <taxon>Bacillota</taxon>
        <taxon>Clostridia</taxon>
        <taxon>Halanaerobiales</taxon>
        <taxon>Halobacteroidaceae</taxon>
        <taxon>Orenia</taxon>
    </lineage>
</organism>
<dbReference type="OrthoDB" id="9784774at2"/>
<protein>
    <submittedName>
        <fullName evidence="5">Histidine triad (HIT) family protein</fullName>
    </submittedName>
</protein>
<keyword evidence="6" id="KW-1185">Reference proteome</keyword>
<gene>
    <name evidence="5" type="ORF">SAMN06265827_10515</name>
</gene>
<dbReference type="CDD" id="cd01276">
    <property type="entry name" value="PKCI_related"/>
    <property type="match status" value="1"/>
</dbReference>
<evidence type="ECO:0000256" key="1">
    <source>
        <dbReference type="PIRSR" id="PIRSR601310-1"/>
    </source>
</evidence>
<dbReference type="Gene3D" id="3.30.428.10">
    <property type="entry name" value="HIT-like"/>
    <property type="match status" value="1"/>
</dbReference>
<dbReference type="PROSITE" id="PS51084">
    <property type="entry name" value="HIT_2"/>
    <property type="match status" value="1"/>
</dbReference>
<evidence type="ECO:0000259" key="4">
    <source>
        <dbReference type="PROSITE" id="PS51084"/>
    </source>
</evidence>
<dbReference type="Proteomes" id="UP000219573">
    <property type="component" value="Unassembled WGS sequence"/>
</dbReference>
<evidence type="ECO:0000256" key="3">
    <source>
        <dbReference type="PROSITE-ProRule" id="PRU00464"/>
    </source>
</evidence>
<dbReference type="PANTHER" id="PTHR23089">
    <property type="entry name" value="HISTIDINE TRIAD HIT PROTEIN"/>
    <property type="match status" value="1"/>
</dbReference>
<evidence type="ECO:0000313" key="6">
    <source>
        <dbReference type="Proteomes" id="UP000219573"/>
    </source>
</evidence>
<evidence type="ECO:0000313" key="5">
    <source>
        <dbReference type="EMBL" id="SNY18800.1"/>
    </source>
</evidence>
<dbReference type="InterPro" id="IPR036265">
    <property type="entry name" value="HIT-like_sf"/>
</dbReference>
<dbReference type="GO" id="GO:0003824">
    <property type="term" value="F:catalytic activity"/>
    <property type="evidence" value="ECO:0007669"/>
    <property type="project" value="InterPro"/>
</dbReference>
<reference evidence="6" key="1">
    <citation type="submission" date="2017-09" db="EMBL/GenBank/DDBJ databases">
        <authorList>
            <person name="Varghese N."/>
            <person name="Submissions S."/>
        </authorList>
    </citation>
    <scope>NUCLEOTIDE SEQUENCE [LARGE SCALE GENOMIC DNA]</scope>
    <source>
        <strain evidence="6">MSL47</strain>
    </source>
</reference>
<dbReference type="RefSeq" id="WP_097016861.1">
    <property type="nucleotide sequence ID" value="NZ_OBDZ01000005.1"/>
</dbReference>
<dbReference type="PRINTS" id="PR00332">
    <property type="entry name" value="HISTRIAD"/>
</dbReference>
<sequence>MEECIFCKIVAGEINSNIVYEDDKVIAFKDINPEAPIHHLIIPKKHIPTLLDLQEDDKELIGHIYLVASKIAQDEGIAEDGFRVVSNCNEAGGQSVYHIHYHLLGGRNLQWPPG</sequence>
<dbReference type="STRING" id="1413210.U472_12705"/>
<evidence type="ECO:0000256" key="2">
    <source>
        <dbReference type="PIRSR" id="PIRSR601310-3"/>
    </source>
</evidence>
<dbReference type="Pfam" id="PF11969">
    <property type="entry name" value="DcpS_C"/>
    <property type="match status" value="1"/>
</dbReference>
<feature type="domain" description="HIT" evidence="4">
    <location>
        <begin position="5"/>
        <end position="114"/>
    </location>
</feature>
<dbReference type="AlphaFoldDB" id="A0A285G5D9"/>
<dbReference type="InterPro" id="IPR001310">
    <property type="entry name" value="Histidine_triad_HIT"/>
</dbReference>
<proteinExistence type="predicted"/>
<dbReference type="SUPFAM" id="SSF54197">
    <property type="entry name" value="HIT-like"/>
    <property type="match status" value="1"/>
</dbReference>
<dbReference type="EMBL" id="OBDZ01000005">
    <property type="protein sequence ID" value="SNY18800.1"/>
    <property type="molecule type" value="Genomic_DNA"/>
</dbReference>